<feature type="compositionally biased region" description="Polar residues" evidence="1">
    <location>
        <begin position="32"/>
        <end position="44"/>
    </location>
</feature>
<feature type="region of interest" description="Disordered" evidence="1">
    <location>
        <begin position="72"/>
        <end position="95"/>
    </location>
</feature>
<feature type="region of interest" description="Disordered" evidence="1">
    <location>
        <begin position="25"/>
        <end position="44"/>
    </location>
</feature>
<dbReference type="AlphaFoldDB" id="A0A232EMC6"/>
<sequence length="95" mass="11000">MATFKSNGVVVIKRRIDDETTIEEKTKEEQVPTESMPFTNSTATPIMANKTDKFEAKIKEAHKVVSMQFLRELEEKQNHKKTKRSKKSETDLNSR</sequence>
<keyword evidence="3" id="KW-1185">Reference proteome</keyword>
<reference evidence="2 3" key="1">
    <citation type="journal article" date="2017" name="Curr. Biol.">
        <title>The Evolution of Venom by Co-option of Single-Copy Genes.</title>
        <authorList>
            <person name="Martinson E.O."/>
            <person name="Mrinalini"/>
            <person name="Kelkar Y.D."/>
            <person name="Chang C.H."/>
            <person name="Werren J.H."/>
        </authorList>
    </citation>
    <scope>NUCLEOTIDE SEQUENCE [LARGE SCALE GENOMIC DNA]</scope>
    <source>
        <strain evidence="2 3">Alberta</strain>
        <tissue evidence="2">Whole body</tissue>
    </source>
</reference>
<evidence type="ECO:0000256" key="1">
    <source>
        <dbReference type="SAM" id="MobiDB-lite"/>
    </source>
</evidence>
<accession>A0A232EMC6</accession>
<protein>
    <submittedName>
        <fullName evidence="2">Uncharacterized protein</fullName>
    </submittedName>
</protein>
<evidence type="ECO:0000313" key="3">
    <source>
        <dbReference type="Proteomes" id="UP000215335"/>
    </source>
</evidence>
<proteinExistence type="predicted"/>
<organism evidence="2 3">
    <name type="scientific">Trichomalopsis sarcophagae</name>
    <dbReference type="NCBI Taxonomy" id="543379"/>
    <lineage>
        <taxon>Eukaryota</taxon>
        <taxon>Metazoa</taxon>
        <taxon>Ecdysozoa</taxon>
        <taxon>Arthropoda</taxon>
        <taxon>Hexapoda</taxon>
        <taxon>Insecta</taxon>
        <taxon>Pterygota</taxon>
        <taxon>Neoptera</taxon>
        <taxon>Endopterygota</taxon>
        <taxon>Hymenoptera</taxon>
        <taxon>Apocrita</taxon>
        <taxon>Proctotrupomorpha</taxon>
        <taxon>Chalcidoidea</taxon>
        <taxon>Pteromalidae</taxon>
        <taxon>Pteromalinae</taxon>
        <taxon>Trichomalopsis</taxon>
    </lineage>
</organism>
<gene>
    <name evidence="2" type="ORF">TSAR_012136</name>
</gene>
<comment type="caution">
    <text evidence="2">The sequence shown here is derived from an EMBL/GenBank/DDBJ whole genome shotgun (WGS) entry which is preliminary data.</text>
</comment>
<dbReference type="EMBL" id="NNAY01003380">
    <property type="protein sequence ID" value="OXU19514.1"/>
    <property type="molecule type" value="Genomic_DNA"/>
</dbReference>
<name>A0A232EMC6_9HYME</name>
<evidence type="ECO:0000313" key="2">
    <source>
        <dbReference type="EMBL" id="OXU19514.1"/>
    </source>
</evidence>
<dbReference type="Proteomes" id="UP000215335">
    <property type="component" value="Unassembled WGS sequence"/>
</dbReference>